<dbReference type="GO" id="GO:0009231">
    <property type="term" value="P:riboflavin biosynthetic process"/>
    <property type="evidence" value="ECO:0007669"/>
    <property type="project" value="InterPro"/>
</dbReference>
<dbReference type="Gene3D" id="2.40.30.30">
    <property type="entry name" value="Riboflavin kinase-like"/>
    <property type="match status" value="1"/>
</dbReference>
<dbReference type="PANTHER" id="PTHR22749">
    <property type="entry name" value="RIBOFLAVIN KINASE/FMN ADENYLYLTRANSFERASE"/>
    <property type="match status" value="1"/>
</dbReference>
<dbReference type="Pfam" id="PF01687">
    <property type="entry name" value="Flavokinase"/>
    <property type="match status" value="1"/>
</dbReference>
<keyword evidence="11 15" id="KW-0067">ATP-binding</keyword>
<dbReference type="OrthoDB" id="9803667at2"/>
<evidence type="ECO:0000256" key="9">
    <source>
        <dbReference type="ARBA" id="ARBA00022777"/>
    </source>
</evidence>
<evidence type="ECO:0000256" key="2">
    <source>
        <dbReference type="ARBA" id="ARBA00004726"/>
    </source>
</evidence>
<evidence type="ECO:0000256" key="6">
    <source>
        <dbReference type="ARBA" id="ARBA00022679"/>
    </source>
</evidence>
<evidence type="ECO:0000256" key="1">
    <source>
        <dbReference type="ARBA" id="ARBA00002121"/>
    </source>
</evidence>
<dbReference type="FunFam" id="3.40.50.620:FF:000021">
    <property type="entry name" value="Riboflavin biosynthesis protein"/>
    <property type="match status" value="1"/>
</dbReference>
<dbReference type="GO" id="GO:0009398">
    <property type="term" value="P:FMN biosynthetic process"/>
    <property type="evidence" value="ECO:0007669"/>
    <property type="project" value="UniProtKB-UniRule"/>
</dbReference>
<evidence type="ECO:0000256" key="14">
    <source>
        <dbReference type="ARBA" id="ARBA00049494"/>
    </source>
</evidence>
<comment type="pathway">
    <text evidence="3 15">Cofactor biosynthesis; FMN biosynthesis; FMN from riboflavin (ATP route): step 1/1.</text>
</comment>
<dbReference type="PATRIC" id="fig|456.5.peg.757"/>
<gene>
    <name evidence="17" type="primary">ribF</name>
    <name evidence="17" type="ORF">Ljor_0715</name>
</gene>
<dbReference type="NCBIfam" id="NF004163">
    <property type="entry name" value="PRK05627.1-6"/>
    <property type="match status" value="1"/>
</dbReference>
<dbReference type="InterPro" id="IPR014729">
    <property type="entry name" value="Rossmann-like_a/b/a_fold"/>
</dbReference>
<dbReference type="UniPathway" id="UPA00277">
    <property type="reaction ID" value="UER00407"/>
</dbReference>
<dbReference type="UniPathway" id="UPA00276">
    <property type="reaction ID" value="UER00406"/>
</dbReference>
<evidence type="ECO:0000256" key="7">
    <source>
        <dbReference type="ARBA" id="ARBA00022695"/>
    </source>
</evidence>
<dbReference type="InterPro" id="IPR002606">
    <property type="entry name" value="Riboflavin_kinase_bac"/>
</dbReference>
<reference evidence="17 18" key="1">
    <citation type="submission" date="2015-11" db="EMBL/GenBank/DDBJ databases">
        <title>Genomic analysis of 38 Legionella species identifies large and diverse effector repertoires.</title>
        <authorList>
            <person name="Burstein D."/>
            <person name="Amaro F."/>
            <person name="Zusman T."/>
            <person name="Lifshitz Z."/>
            <person name="Cohen O."/>
            <person name="Gilbert J.A."/>
            <person name="Pupko T."/>
            <person name="Shuman H.A."/>
            <person name="Segal G."/>
        </authorList>
    </citation>
    <scope>NUCLEOTIDE SEQUENCE [LARGE SCALE GENOMIC DNA]</scope>
    <source>
        <strain evidence="17 18">BL-540</strain>
    </source>
</reference>
<dbReference type="GO" id="GO:0006747">
    <property type="term" value="P:FAD biosynthetic process"/>
    <property type="evidence" value="ECO:0007669"/>
    <property type="project" value="UniProtKB-UniRule"/>
</dbReference>
<comment type="pathway">
    <text evidence="2 15">Cofactor biosynthesis; FAD biosynthesis; FAD from FMN: step 1/1.</text>
</comment>
<evidence type="ECO:0000313" key="18">
    <source>
        <dbReference type="Proteomes" id="UP000055035"/>
    </source>
</evidence>
<comment type="catalytic activity">
    <reaction evidence="13 15">
        <text>riboflavin + ATP = FMN + ADP + H(+)</text>
        <dbReference type="Rhea" id="RHEA:14357"/>
        <dbReference type="ChEBI" id="CHEBI:15378"/>
        <dbReference type="ChEBI" id="CHEBI:30616"/>
        <dbReference type="ChEBI" id="CHEBI:57986"/>
        <dbReference type="ChEBI" id="CHEBI:58210"/>
        <dbReference type="ChEBI" id="CHEBI:456216"/>
        <dbReference type="EC" id="2.7.1.26"/>
    </reaction>
</comment>
<dbReference type="NCBIfam" id="NF004162">
    <property type="entry name" value="PRK05627.1-5"/>
    <property type="match status" value="1"/>
</dbReference>
<dbReference type="AlphaFoldDB" id="A0A0W0V9V9"/>
<evidence type="ECO:0000256" key="12">
    <source>
        <dbReference type="ARBA" id="ARBA00023268"/>
    </source>
</evidence>
<evidence type="ECO:0000256" key="11">
    <source>
        <dbReference type="ARBA" id="ARBA00022840"/>
    </source>
</evidence>
<dbReference type="InterPro" id="IPR023465">
    <property type="entry name" value="Riboflavin_kinase_dom_sf"/>
</dbReference>
<keyword evidence="9 15" id="KW-0418">Kinase</keyword>
<keyword evidence="18" id="KW-1185">Reference proteome</keyword>
<dbReference type="SMART" id="SM00904">
    <property type="entry name" value="Flavokinase"/>
    <property type="match status" value="1"/>
</dbReference>
<comment type="function">
    <text evidence="1">Catalyzes the phosphorylation of riboflavin to FMN followed by the adenylation of FMN to FAD.</text>
</comment>
<keyword evidence="5 15" id="KW-0288">FMN</keyword>
<evidence type="ECO:0000256" key="10">
    <source>
        <dbReference type="ARBA" id="ARBA00022827"/>
    </source>
</evidence>
<dbReference type="InterPro" id="IPR023468">
    <property type="entry name" value="Riboflavin_kinase"/>
</dbReference>
<keyword evidence="8 15" id="KW-0547">Nucleotide-binding</keyword>
<organism evidence="17 18">
    <name type="scientific">Legionella jordanis</name>
    <dbReference type="NCBI Taxonomy" id="456"/>
    <lineage>
        <taxon>Bacteria</taxon>
        <taxon>Pseudomonadati</taxon>
        <taxon>Pseudomonadota</taxon>
        <taxon>Gammaproteobacteria</taxon>
        <taxon>Legionellales</taxon>
        <taxon>Legionellaceae</taxon>
        <taxon>Legionella</taxon>
    </lineage>
</organism>
<dbReference type="EC" id="2.7.7.2" evidence="15"/>
<dbReference type="Proteomes" id="UP000055035">
    <property type="component" value="Unassembled WGS sequence"/>
</dbReference>
<keyword evidence="4 15" id="KW-0285">Flavoprotein</keyword>
<keyword evidence="7 15" id="KW-0548">Nucleotidyltransferase</keyword>
<dbReference type="GO" id="GO:0008531">
    <property type="term" value="F:riboflavin kinase activity"/>
    <property type="evidence" value="ECO:0007669"/>
    <property type="project" value="UniProtKB-UniRule"/>
</dbReference>
<dbReference type="EMBL" id="LNYJ01000011">
    <property type="protein sequence ID" value="KTD16409.1"/>
    <property type="molecule type" value="Genomic_DNA"/>
</dbReference>
<dbReference type="InterPro" id="IPR015865">
    <property type="entry name" value="Riboflavin_kinase_bac/euk"/>
</dbReference>
<evidence type="ECO:0000256" key="13">
    <source>
        <dbReference type="ARBA" id="ARBA00047880"/>
    </source>
</evidence>
<accession>A0A0W0V9V9</accession>
<comment type="similarity">
    <text evidence="15">Belongs to the ribF family.</text>
</comment>
<keyword evidence="12" id="KW-0511">Multifunctional enzyme</keyword>
<dbReference type="Gene3D" id="3.40.50.620">
    <property type="entry name" value="HUPs"/>
    <property type="match status" value="1"/>
</dbReference>
<comment type="catalytic activity">
    <reaction evidence="14 15">
        <text>FMN + ATP + H(+) = FAD + diphosphate</text>
        <dbReference type="Rhea" id="RHEA:17237"/>
        <dbReference type="ChEBI" id="CHEBI:15378"/>
        <dbReference type="ChEBI" id="CHEBI:30616"/>
        <dbReference type="ChEBI" id="CHEBI:33019"/>
        <dbReference type="ChEBI" id="CHEBI:57692"/>
        <dbReference type="ChEBI" id="CHEBI:58210"/>
        <dbReference type="EC" id="2.7.7.2"/>
    </reaction>
</comment>
<dbReference type="NCBIfam" id="NF004159">
    <property type="entry name" value="PRK05627.1-2"/>
    <property type="match status" value="1"/>
</dbReference>
<dbReference type="RefSeq" id="WP_058470265.1">
    <property type="nucleotide sequence ID" value="NZ_CAAAIC010000004.1"/>
</dbReference>
<sequence length="310" mass="34900">MKLLRRAHIDFLRGSVATIGNFDGVHLGHQALLAKLRAQADSMQLPSVVILFEPQPSEYFRGSDAPARLGSLREKLQVLKSCHIDYVYCLKFNKDLALMAAEDFARHYFFEQLRLRYLLVGEDFRFGRQREGDASLLQQILTPSDCQVEVFSNIDLEGERISSTKIRESLAQGNLARASILLGRPYSLCGRVIKGDGRGRQWGIPTANFSLHRLSLPLKGVFCVEIKKSGQLLKGVANIGTRPTVDGSKNVLEVHLFDFDDNLYGEMLEVVFLSKLRDELKFTSVDALIEQIHKDVKAAKAYFHNQSGLF</sequence>
<evidence type="ECO:0000256" key="4">
    <source>
        <dbReference type="ARBA" id="ARBA00022630"/>
    </source>
</evidence>
<dbReference type="SUPFAM" id="SSF52374">
    <property type="entry name" value="Nucleotidylyl transferase"/>
    <property type="match status" value="1"/>
</dbReference>
<dbReference type="GO" id="GO:0005524">
    <property type="term" value="F:ATP binding"/>
    <property type="evidence" value="ECO:0007669"/>
    <property type="project" value="UniProtKB-UniRule"/>
</dbReference>
<dbReference type="GO" id="GO:0003919">
    <property type="term" value="F:FMN adenylyltransferase activity"/>
    <property type="evidence" value="ECO:0007669"/>
    <property type="project" value="UniProtKB-UniRule"/>
</dbReference>
<dbReference type="PIRSF" id="PIRSF004491">
    <property type="entry name" value="FAD_Synth"/>
    <property type="match status" value="1"/>
</dbReference>
<dbReference type="PANTHER" id="PTHR22749:SF6">
    <property type="entry name" value="RIBOFLAVIN KINASE"/>
    <property type="match status" value="1"/>
</dbReference>
<keyword evidence="10 15" id="KW-0274">FAD</keyword>
<evidence type="ECO:0000259" key="16">
    <source>
        <dbReference type="SMART" id="SM00904"/>
    </source>
</evidence>
<name>A0A0W0V9V9_9GAMM</name>
<dbReference type="Pfam" id="PF06574">
    <property type="entry name" value="FAD_syn"/>
    <property type="match status" value="1"/>
</dbReference>
<dbReference type="InterPro" id="IPR015864">
    <property type="entry name" value="FAD_synthase"/>
</dbReference>
<dbReference type="CDD" id="cd02064">
    <property type="entry name" value="FAD_synthetase_N"/>
    <property type="match status" value="1"/>
</dbReference>
<feature type="domain" description="Riboflavin kinase" evidence="16">
    <location>
        <begin position="181"/>
        <end position="304"/>
    </location>
</feature>
<evidence type="ECO:0000256" key="15">
    <source>
        <dbReference type="PIRNR" id="PIRNR004491"/>
    </source>
</evidence>
<protein>
    <recommendedName>
        <fullName evidence="15">Riboflavin biosynthesis protein</fullName>
    </recommendedName>
    <domain>
        <recommendedName>
            <fullName evidence="15">Riboflavin kinase</fullName>
            <ecNumber evidence="15">2.7.1.26</ecNumber>
        </recommendedName>
        <alternativeName>
            <fullName evidence="15">Flavokinase</fullName>
        </alternativeName>
    </domain>
    <domain>
        <recommendedName>
            <fullName evidence="15">FMN adenylyltransferase</fullName>
            <ecNumber evidence="15">2.7.7.2</ecNumber>
        </recommendedName>
        <alternativeName>
            <fullName evidence="15">FAD pyrophosphorylase</fullName>
        </alternativeName>
        <alternativeName>
            <fullName evidence="15">FAD synthase</fullName>
        </alternativeName>
    </domain>
</protein>
<dbReference type="SUPFAM" id="SSF82114">
    <property type="entry name" value="Riboflavin kinase-like"/>
    <property type="match status" value="1"/>
</dbReference>
<evidence type="ECO:0000313" key="17">
    <source>
        <dbReference type="EMBL" id="KTD16409.1"/>
    </source>
</evidence>
<dbReference type="NCBIfam" id="TIGR00083">
    <property type="entry name" value="ribF"/>
    <property type="match status" value="1"/>
</dbReference>
<dbReference type="STRING" id="456.Ljor_0715"/>
<keyword evidence="6 15" id="KW-0808">Transferase</keyword>
<evidence type="ECO:0000256" key="5">
    <source>
        <dbReference type="ARBA" id="ARBA00022643"/>
    </source>
</evidence>
<proteinExistence type="inferred from homology"/>
<comment type="caution">
    <text evidence="17">The sequence shown here is derived from an EMBL/GenBank/DDBJ whole genome shotgun (WGS) entry which is preliminary data.</text>
</comment>
<dbReference type="EC" id="2.7.1.26" evidence="15"/>
<evidence type="ECO:0000256" key="3">
    <source>
        <dbReference type="ARBA" id="ARBA00005201"/>
    </source>
</evidence>
<evidence type="ECO:0000256" key="8">
    <source>
        <dbReference type="ARBA" id="ARBA00022741"/>
    </source>
</evidence>